<proteinExistence type="predicted"/>
<dbReference type="Pfam" id="PF01636">
    <property type="entry name" value="APH"/>
    <property type="match status" value="1"/>
</dbReference>
<accession>A0A1A3N0W3</accession>
<name>A0A1A3N0W3_MYCAS</name>
<dbReference type="Gene3D" id="3.30.200.20">
    <property type="entry name" value="Phosphorylase Kinase, domain 1"/>
    <property type="match status" value="1"/>
</dbReference>
<feature type="domain" description="Aminoglycoside phosphotransferase" evidence="1">
    <location>
        <begin position="48"/>
        <end position="284"/>
    </location>
</feature>
<dbReference type="OrthoDB" id="3806873at2"/>
<dbReference type="CDD" id="cd05154">
    <property type="entry name" value="ACAD10_11_N-like"/>
    <property type="match status" value="1"/>
</dbReference>
<dbReference type="InterPro" id="IPR011009">
    <property type="entry name" value="Kinase-like_dom_sf"/>
</dbReference>
<dbReference type="Proteomes" id="UP000093819">
    <property type="component" value="Unassembled WGS sequence"/>
</dbReference>
<evidence type="ECO:0000313" key="3">
    <source>
        <dbReference type="Proteomes" id="UP000093819"/>
    </source>
</evidence>
<dbReference type="EMBL" id="LZLR01000223">
    <property type="protein sequence ID" value="OBK15426.1"/>
    <property type="molecule type" value="Genomic_DNA"/>
</dbReference>
<dbReference type="Gene3D" id="3.90.1200.10">
    <property type="match status" value="1"/>
</dbReference>
<dbReference type="SUPFAM" id="SSF56112">
    <property type="entry name" value="Protein kinase-like (PK-like)"/>
    <property type="match status" value="1"/>
</dbReference>
<evidence type="ECO:0000259" key="1">
    <source>
        <dbReference type="Pfam" id="PF01636"/>
    </source>
</evidence>
<dbReference type="InterPro" id="IPR052898">
    <property type="entry name" value="ACAD10-like"/>
</dbReference>
<comment type="caution">
    <text evidence="2">The sequence shown here is derived from an EMBL/GenBank/DDBJ whole genome shotgun (WGS) entry which is preliminary data.</text>
</comment>
<dbReference type="PANTHER" id="PTHR47829:SF1">
    <property type="entry name" value="HAD FAMILY PHOSPHATASE"/>
    <property type="match status" value="1"/>
</dbReference>
<gene>
    <name evidence="2" type="ORF">A5635_08555</name>
</gene>
<reference evidence="3" key="1">
    <citation type="submission" date="2016-06" db="EMBL/GenBank/DDBJ databases">
        <authorList>
            <person name="Sutton G."/>
            <person name="Brinkac L."/>
            <person name="Sanka R."/>
            <person name="Adams M."/>
            <person name="Lau E."/>
            <person name="Garcia-Basteiro A."/>
            <person name="Lopez-Varela E."/>
            <person name="Palencia S."/>
        </authorList>
    </citation>
    <scope>NUCLEOTIDE SEQUENCE [LARGE SCALE GENOMIC DNA]</scope>
    <source>
        <strain evidence="3">1245335.1</strain>
    </source>
</reference>
<dbReference type="RefSeq" id="WP_065037988.1">
    <property type="nucleotide sequence ID" value="NZ_LZLR01000223.1"/>
</dbReference>
<dbReference type="InterPro" id="IPR002575">
    <property type="entry name" value="Aminoglycoside_PTrfase"/>
</dbReference>
<dbReference type="AlphaFoldDB" id="A0A1A3N0W3"/>
<protein>
    <recommendedName>
        <fullName evidence="1">Aminoglycoside phosphotransferase domain-containing protein</fullName>
    </recommendedName>
</protein>
<organism evidence="2 3">
    <name type="scientific">Mycobacterium asiaticum</name>
    <dbReference type="NCBI Taxonomy" id="1790"/>
    <lineage>
        <taxon>Bacteria</taxon>
        <taxon>Bacillati</taxon>
        <taxon>Actinomycetota</taxon>
        <taxon>Actinomycetes</taxon>
        <taxon>Mycobacteriales</taxon>
        <taxon>Mycobacteriaceae</taxon>
        <taxon>Mycobacterium</taxon>
    </lineage>
</organism>
<evidence type="ECO:0000313" key="2">
    <source>
        <dbReference type="EMBL" id="OBK15426.1"/>
    </source>
</evidence>
<dbReference type="PANTHER" id="PTHR47829">
    <property type="entry name" value="HYDROLASE, PUTATIVE (AFU_ORTHOLOGUE AFUA_1G12880)-RELATED"/>
    <property type="match status" value="1"/>
</dbReference>
<dbReference type="InterPro" id="IPR041726">
    <property type="entry name" value="ACAD10_11_N"/>
</dbReference>
<sequence length="362" mass="39609">MTTRRDRGDSEAAVAEHSFRADSVPQNWDALDAWLHGRGMTLDATEPRQFANGLANLNYLIWVDGQPLVLRRPPSGPLAEGASDMAREFRVLSRLHGHYGRAPRAVAYCEDTSVLGCPFQLIEYRPGTVVSDTVPEQLAHVPAARLADEFVTALADLHSIELDALPELRELGRPDGFITRQIGGWNRRAHNAFDGSPPTTVEHIVSWLEAAAPKPCVKPTVLHNDFKFDNVIFDATGAAAAVIDWDMSTLGDPLFDLGVTLSYWAQPDDAEVIRELGLAPSLQPGFPDRKALAAQYFAAAGREAVPVGFYLALGRLRLSIAWQQMFVLHQRGALVGPKYAAFNRIATSVLAVTADSLSKEHI</sequence>